<evidence type="ECO:0000259" key="8">
    <source>
        <dbReference type="PROSITE" id="PS50975"/>
    </source>
</evidence>
<gene>
    <name evidence="10" type="ORF">SAMN05192563_101581</name>
</gene>
<evidence type="ECO:0000256" key="5">
    <source>
        <dbReference type="ARBA" id="ARBA00022840"/>
    </source>
</evidence>
<protein>
    <recommendedName>
        <fullName evidence="2">biotin carboxylase</fullName>
        <ecNumber evidence="2">6.3.4.14</ecNumber>
    </recommendedName>
</protein>
<dbReference type="SUPFAM" id="SSF56059">
    <property type="entry name" value="Glutathione synthetase ATP-binding domain-like"/>
    <property type="match status" value="1"/>
</dbReference>
<dbReference type="PANTHER" id="PTHR48095:SF2">
    <property type="entry name" value="BIOTIN CARBOXYLASE, CHLOROPLASTIC"/>
    <property type="match status" value="1"/>
</dbReference>
<dbReference type="InterPro" id="IPR005482">
    <property type="entry name" value="Biotin_COase_C"/>
</dbReference>
<dbReference type="Proteomes" id="UP000198844">
    <property type="component" value="Unassembled WGS sequence"/>
</dbReference>
<dbReference type="EC" id="6.3.4.14" evidence="2"/>
<reference evidence="10 11" key="1">
    <citation type="submission" date="2016-10" db="EMBL/GenBank/DDBJ databases">
        <authorList>
            <person name="de Groot N.N."/>
        </authorList>
    </citation>
    <scope>NUCLEOTIDE SEQUENCE [LARGE SCALE GENOMIC DNA]</scope>
    <source>
        <strain evidence="10 11">LMG 27731</strain>
    </source>
</reference>
<dbReference type="SMART" id="SM00878">
    <property type="entry name" value="Biotin_carb_C"/>
    <property type="match status" value="1"/>
</dbReference>
<comment type="catalytic activity">
    <reaction evidence="6">
        <text>N(6)-biotinyl-L-lysyl-[protein] + hydrogencarbonate + ATP = N(6)-carboxybiotinyl-L-lysyl-[protein] + ADP + phosphate + H(+)</text>
        <dbReference type="Rhea" id="RHEA:13501"/>
        <dbReference type="Rhea" id="RHEA-COMP:10505"/>
        <dbReference type="Rhea" id="RHEA-COMP:10506"/>
        <dbReference type="ChEBI" id="CHEBI:15378"/>
        <dbReference type="ChEBI" id="CHEBI:17544"/>
        <dbReference type="ChEBI" id="CHEBI:30616"/>
        <dbReference type="ChEBI" id="CHEBI:43474"/>
        <dbReference type="ChEBI" id="CHEBI:83144"/>
        <dbReference type="ChEBI" id="CHEBI:83145"/>
        <dbReference type="ChEBI" id="CHEBI:456216"/>
        <dbReference type="EC" id="6.3.4.14"/>
    </reaction>
</comment>
<evidence type="ECO:0000256" key="4">
    <source>
        <dbReference type="ARBA" id="ARBA00022741"/>
    </source>
</evidence>
<keyword evidence="5 7" id="KW-0067">ATP-binding</keyword>
<evidence type="ECO:0000256" key="2">
    <source>
        <dbReference type="ARBA" id="ARBA00013263"/>
    </source>
</evidence>
<dbReference type="Pfam" id="PF02786">
    <property type="entry name" value="CPSase_L_D2"/>
    <property type="match status" value="1"/>
</dbReference>
<sequence length="457" mass="49497">MANLSAKTERLFVANRGEIALRVIKAAHELGIETVLGVSKADTDSPAAREAGQTVVLGPSASRDSYLNQNLVVHAAVATGCTALHPGYGFLSERPGLAELCAQEGVVFIGPTAESIRAVGDKLSAKRLAEAAGVPMTKGSDKVADKDEALRIAEAIGYPVITKASAGGGGRGMIVAHNPEELADAFDRAAATAREAFGDDTLYIETYVERARHLEVQVVGDGSGGVIHFAERDCSVQRRYQKMIEEAPAAILPDDVRTRLRAAAVSLLSSISYRNAGTVEFLYDVDRQQFFFMEVNARIQVEHPVSEQITRVDLIKMQIEVALGRRPLPQQETIEPRGHAIEARILAEDPSRNFLPSPGRITRWIPPTGPGVRVDSAVMEGSVVPPFYDSMIAKLIVSADTRDEAIDRLIKALSKFQVQGVATNIPLLTAIVSHDDFRNNRISTRWLETTLLPSFKA</sequence>
<dbReference type="AlphaFoldDB" id="A0A1I7E9S9"/>
<dbReference type="GO" id="GO:0005524">
    <property type="term" value="F:ATP binding"/>
    <property type="evidence" value="ECO:0007669"/>
    <property type="project" value="UniProtKB-UniRule"/>
</dbReference>
<dbReference type="FunFam" id="3.30.1490.20:FF:000003">
    <property type="entry name" value="acetyl-CoA carboxylase isoform X1"/>
    <property type="match status" value="1"/>
</dbReference>
<dbReference type="GO" id="GO:0046872">
    <property type="term" value="F:metal ion binding"/>
    <property type="evidence" value="ECO:0007669"/>
    <property type="project" value="InterPro"/>
</dbReference>
<feature type="domain" description="Biotin carboxylation" evidence="9">
    <location>
        <begin position="7"/>
        <end position="452"/>
    </location>
</feature>
<evidence type="ECO:0000256" key="7">
    <source>
        <dbReference type="PROSITE-ProRule" id="PRU00409"/>
    </source>
</evidence>
<dbReference type="EMBL" id="FPBH01000015">
    <property type="protein sequence ID" value="SFU20688.1"/>
    <property type="molecule type" value="Genomic_DNA"/>
</dbReference>
<proteinExistence type="predicted"/>
<name>A0A1I7E9S9_9BURK</name>
<dbReference type="RefSeq" id="WP_093638026.1">
    <property type="nucleotide sequence ID" value="NZ_FPBH01000015.1"/>
</dbReference>
<dbReference type="InterPro" id="IPR016185">
    <property type="entry name" value="PreATP-grasp_dom_sf"/>
</dbReference>
<dbReference type="OrthoDB" id="9803706at2"/>
<dbReference type="PROSITE" id="PS00867">
    <property type="entry name" value="CPSASE_2"/>
    <property type="match status" value="1"/>
</dbReference>
<dbReference type="SUPFAM" id="SSF52440">
    <property type="entry name" value="PreATP-grasp domain"/>
    <property type="match status" value="1"/>
</dbReference>
<evidence type="ECO:0000256" key="1">
    <source>
        <dbReference type="ARBA" id="ARBA00003761"/>
    </source>
</evidence>
<organism evidence="10 11">
    <name type="scientific">Paraburkholderia aspalathi</name>
    <dbReference type="NCBI Taxonomy" id="1324617"/>
    <lineage>
        <taxon>Bacteria</taxon>
        <taxon>Pseudomonadati</taxon>
        <taxon>Pseudomonadota</taxon>
        <taxon>Betaproteobacteria</taxon>
        <taxon>Burkholderiales</taxon>
        <taxon>Burkholderiaceae</taxon>
        <taxon>Paraburkholderia</taxon>
    </lineage>
</organism>
<dbReference type="PROSITE" id="PS50979">
    <property type="entry name" value="BC"/>
    <property type="match status" value="1"/>
</dbReference>
<evidence type="ECO:0000313" key="10">
    <source>
        <dbReference type="EMBL" id="SFU20688.1"/>
    </source>
</evidence>
<dbReference type="InterPro" id="IPR011764">
    <property type="entry name" value="Biotin_carboxylation_dom"/>
</dbReference>
<dbReference type="InterPro" id="IPR011761">
    <property type="entry name" value="ATP-grasp"/>
</dbReference>
<evidence type="ECO:0000256" key="6">
    <source>
        <dbReference type="ARBA" id="ARBA00048600"/>
    </source>
</evidence>
<dbReference type="SUPFAM" id="SSF51246">
    <property type="entry name" value="Rudiment single hybrid motif"/>
    <property type="match status" value="1"/>
</dbReference>
<dbReference type="PROSITE" id="PS50975">
    <property type="entry name" value="ATP_GRASP"/>
    <property type="match status" value="1"/>
</dbReference>
<comment type="function">
    <text evidence="1">This protein is a component of the acetyl coenzyme A carboxylase complex; first, biotin carboxylase catalyzes the carboxylation of the carrier protein and then the transcarboxylase transfers the carboxyl group to form malonyl-CoA.</text>
</comment>
<dbReference type="GO" id="GO:0004075">
    <property type="term" value="F:biotin carboxylase activity"/>
    <property type="evidence" value="ECO:0007669"/>
    <property type="project" value="UniProtKB-EC"/>
</dbReference>
<dbReference type="Pfam" id="PF00289">
    <property type="entry name" value="Biotin_carb_N"/>
    <property type="match status" value="1"/>
</dbReference>
<dbReference type="InterPro" id="IPR005479">
    <property type="entry name" value="CPAse_ATP-bd"/>
</dbReference>
<dbReference type="InterPro" id="IPR011054">
    <property type="entry name" value="Rudment_hybrid_motif"/>
</dbReference>
<feature type="domain" description="ATP-grasp" evidence="8">
    <location>
        <begin position="126"/>
        <end position="323"/>
    </location>
</feature>
<dbReference type="PANTHER" id="PTHR48095">
    <property type="entry name" value="PYRUVATE CARBOXYLASE SUBUNIT A"/>
    <property type="match status" value="1"/>
</dbReference>
<keyword evidence="4 7" id="KW-0547">Nucleotide-binding</keyword>
<evidence type="ECO:0000256" key="3">
    <source>
        <dbReference type="ARBA" id="ARBA00022598"/>
    </source>
</evidence>
<accession>A0A1I7E9S9</accession>
<dbReference type="Pfam" id="PF02785">
    <property type="entry name" value="Biotin_carb_C"/>
    <property type="match status" value="1"/>
</dbReference>
<evidence type="ECO:0000259" key="9">
    <source>
        <dbReference type="PROSITE" id="PS50979"/>
    </source>
</evidence>
<keyword evidence="3" id="KW-0436">Ligase</keyword>
<dbReference type="InterPro" id="IPR051602">
    <property type="entry name" value="ACC_Biotin_Carboxylase"/>
</dbReference>
<dbReference type="Gene3D" id="3.30.470.20">
    <property type="entry name" value="ATP-grasp fold, B domain"/>
    <property type="match status" value="1"/>
</dbReference>
<evidence type="ECO:0000313" key="11">
    <source>
        <dbReference type="Proteomes" id="UP000198844"/>
    </source>
</evidence>
<dbReference type="InterPro" id="IPR005481">
    <property type="entry name" value="BC-like_N"/>
</dbReference>